<feature type="domain" description="DUF8052" evidence="1">
    <location>
        <begin position="3"/>
        <end position="161"/>
    </location>
</feature>
<dbReference type="Pfam" id="PF26226">
    <property type="entry name" value="DUF8052"/>
    <property type="match status" value="1"/>
</dbReference>
<organism evidence="2 3">
    <name type="scientific">Halarsenatibacter silvermanii</name>
    <dbReference type="NCBI Taxonomy" id="321763"/>
    <lineage>
        <taxon>Bacteria</taxon>
        <taxon>Bacillati</taxon>
        <taxon>Bacillota</taxon>
        <taxon>Clostridia</taxon>
        <taxon>Halanaerobiales</taxon>
        <taxon>Halarsenatibacteraceae</taxon>
        <taxon>Halarsenatibacter</taxon>
    </lineage>
</organism>
<dbReference type="Proteomes" id="UP000199476">
    <property type="component" value="Unassembled WGS sequence"/>
</dbReference>
<proteinExistence type="predicted"/>
<evidence type="ECO:0000313" key="2">
    <source>
        <dbReference type="EMBL" id="SDL49403.1"/>
    </source>
</evidence>
<gene>
    <name evidence="2" type="ORF">SAMN04488692_10525</name>
</gene>
<sequence>MESEKYFEMMLDMYYQYFDLYENEEVLGREFDLYAFLEVTNERFMGVKSIKIYQYNDFEHSLVEVNDEFSDELIDDSFFSECIDELIVPESGHHQSFITYIQIVGKPLTSEEISLVENYNYSTSFWLGIRGWCDIRLIVVETNNWQVYANQAGEEVKENYDPHMLADHFGYEI</sequence>
<dbReference type="AlphaFoldDB" id="A0A1G9KJ25"/>
<accession>A0A1G9KJ25</accession>
<reference evidence="2 3" key="1">
    <citation type="submission" date="2016-10" db="EMBL/GenBank/DDBJ databases">
        <authorList>
            <person name="de Groot N.N."/>
        </authorList>
    </citation>
    <scope>NUCLEOTIDE SEQUENCE [LARGE SCALE GENOMIC DNA]</scope>
    <source>
        <strain evidence="2 3">SLAS-1</strain>
    </source>
</reference>
<evidence type="ECO:0000259" key="1">
    <source>
        <dbReference type="Pfam" id="PF26226"/>
    </source>
</evidence>
<keyword evidence="3" id="KW-1185">Reference proteome</keyword>
<name>A0A1G9KJ25_9FIRM</name>
<dbReference type="STRING" id="321763.SAMN04488692_10525"/>
<evidence type="ECO:0000313" key="3">
    <source>
        <dbReference type="Proteomes" id="UP000199476"/>
    </source>
</evidence>
<dbReference type="RefSeq" id="WP_089758765.1">
    <property type="nucleotide sequence ID" value="NZ_FNGO01000005.1"/>
</dbReference>
<dbReference type="EMBL" id="FNGO01000005">
    <property type="protein sequence ID" value="SDL49403.1"/>
    <property type="molecule type" value="Genomic_DNA"/>
</dbReference>
<protein>
    <recommendedName>
        <fullName evidence="1">DUF8052 domain-containing protein</fullName>
    </recommendedName>
</protein>
<dbReference type="InterPro" id="IPR058365">
    <property type="entry name" value="DUF8052"/>
</dbReference>
<dbReference type="OrthoDB" id="2836917at2"/>